<dbReference type="Proteomes" id="UP000026915">
    <property type="component" value="Chromosome 6"/>
</dbReference>
<dbReference type="InParanoid" id="A0A061GLE6"/>
<evidence type="ECO:0000313" key="4">
    <source>
        <dbReference type="Proteomes" id="UP000026915"/>
    </source>
</evidence>
<name>A0A061GLE6_THECC</name>
<dbReference type="AlphaFoldDB" id="A0A061GLE6"/>
<evidence type="ECO:0000256" key="1">
    <source>
        <dbReference type="SAM" id="MobiDB-lite"/>
    </source>
</evidence>
<feature type="compositionally biased region" description="Low complexity" evidence="1">
    <location>
        <begin position="36"/>
        <end position="47"/>
    </location>
</feature>
<feature type="chain" id="PRO_5001603566" evidence="2">
    <location>
        <begin position="28"/>
        <end position="115"/>
    </location>
</feature>
<evidence type="ECO:0000313" key="3">
    <source>
        <dbReference type="EMBL" id="EOY27934.1"/>
    </source>
</evidence>
<keyword evidence="4" id="KW-1185">Reference proteome</keyword>
<accession>A0A061GLE6</accession>
<keyword evidence="2" id="KW-0732">Signal</keyword>
<gene>
    <name evidence="3" type="ORF">TCM_029644</name>
</gene>
<reference evidence="3 4" key="1">
    <citation type="journal article" date="2013" name="Genome Biol.">
        <title>The genome sequence of the most widely cultivated cacao type and its use to identify candidate genes regulating pod color.</title>
        <authorList>
            <person name="Motamayor J.C."/>
            <person name="Mockaitis K."/>
            <person name="Schmutz J."/>
            <person name="Haiminen N."/>
            <person name="Iii D.L."/>
            <person name="Cornejo O."/>
            <person name="Findley S.D."/>
            <person name="Zheng P."/>
            <person name="Utro F."/>
            <person name="Royaert S."/>
            <person name="Saski C."/>
            <person name="Jenkins J."/>
            <person name="Podicheti R."/>
            <person name="Zhao M."/>
            <person name="Scheffler B.E."/>
            <person name="Stack J.C."/>
            <person name="Feltus F.A."/>
            <person name="Mustiga G.M."/>
            <person name="Amores F."/>
            <person name="Phillips W."/>
            <person name="Marelli J.P."/>
            <person name="May G.D."/>
            <person name="Shapiro H."/>
            <person name="Ma J."/>
            <person name="Bustamante C.D."/>
            <person name="Schnell R.J."/>
            <person name="Main D."/>
            <person name="Gilbert D."/>
            <person name="Parida L."/>
            <person name="Kuhn D.N."/>
        </authorList>
    </citation>
    <scope>NUCLEOTIDE SEQUENCE [LARGE SCALE GENOMIC DNA]</scope>
    <source>
        <strain evidence="4">cv. Matina 1-6</strain>
    </source>
</reference>
<dbReference type="HOGENOM" id="CLU_2113385_0_0_1"/>
<dbReference type="EMBL" id="CM001884">
    <property type="protein sequence ID" value="EOY27934.1"/>
    <property type="molecule type" value="Genomic_DNA"/>
</dbReference>
<protein>
    <submittedName>
        <fullName evidence="3">Uncharacterized protein</fullName>
    </submittedName>
</protein>
<dbReference type="OMA" id="PIFMPRT"/>
<proteinExistence type="predicted"/>
<sequence length="115" mass="12624">MAALSYTLFLSCIMIFPMFMPTSTVSAIRIHPPLTPSESPTEEPNSNMLGVHKAPSPQESRGNAFRVLMKGRITPSGPSHRGNAEPIFTRHLLRNNDIISFQELTSVPSPGIGHR</sequence>
<feature type="signal peptide" evidence="2">
    <location>
        <begin position="1"/>
        <end position="27"/>
    </location>
</feature>
<evidence type="ECO:0000256" key="2">
    <source>
        <dbReference type="SAM" id="SignalP"/>
    </source>
</evidence>
<feature type="region of interest" description="Disordered" evidence="1">
    <location>
        <begin position="31"/>
        <end position="60"/>
    </location>
</feature>
<dbReference type="Gramene" id="EOY27934">
    <property type="protein sequence ID" value="EOY27934"/>
    <property type="gene ID" value="TCM_029644"/>
</dbReference>
<organism evidence="3 4">
    <name type="scientific">Theobroma cacao</name>
    <name type="common">Cacao</name>
    <name type="synonym">Cocoa</name>
    <dbReference type="NCBI Taxonomy" id="3641"/>
    <lineage>
        <taxon>Eukaryota</taxon>
        <taxon>Viridiplantae</taxon>
        <taxon>Streptophyta</taxon>
        <taxon>Embryophyta</taxon>
        <taxon>Tracheophyta</taxon>
        <taxon>Spermatophyta</taxon>
        <taxon>Magnoliopsida</taxon>
        <taxon>eudicotyledons</taxon>
        <taxon>Gunneridae</taxon>
        <taxon>Pentapetalae</taxon>
        <taxon>rosids</taxon>
        <taxon>malvids</taxon>
        <taxon>Malvales</taxon>
        <taxon>Malvaceae</taxon>
        <taxon>Byttnerioideae</taxon>
        <taxon>Theobroma</taxon>
    </lineage>
</organism>